<dbReference type="Pfam" id="PF00946">
    <property type="entry name" value="Mononeg_RNA_pol"/>
    <property type="match status" value="1"/>
</dbReference>
<evidence type="ECO:0000256" key="2">
    <source>
        <dbReference type="ARBA" id="ARBA00012494"/>
    </source>
</evidence>
<keyword evidence="13" id="KW-0946">Virion</keyword>
<evidence type="ECO:0000256" key="12">
    <source>
        <dbReference type="ARBA" id="ARBA00022840"/>
    </source>
</evidence>
<dbReference type="EC" id="2.7.7.88" evidence="3"/>
<proteinExistence type="predicted"/>
<keyword evidence="4 26" id="KW-0696">RNA-directed RNA polymerase</keyword>
<evidence type="ECO:0000313" key="26">
    <source>
        <dbReference type="EMBL" id="UZH25306.1"/>
    </source>
</evidence>
<evidence type="ECO:0000259" key="25">
    <source>
        <dbReference type="PROSITE" id="PS50526"/>
    </source>
</evidence>
<evidence type="ECO:0000256" key="19">
    <source>
        <dbReference type="ARBA" id="ARBA00026099"/>
    </source>
</evidence>
<name>A0A9E8IIS4_9MONO</name>
<dbReference type="PROSITE" id="PS50526">
    <property type="entry name" value="RDRP_SSRNA_NEG_NONSEG"/>
    <property type="match status" value="1"/>
</dbReference>
<evidence type="ECO:0000256" key="7">
    <source>
        <dbReference type="ARBA" id="ARBA00022679"/>
    </source>
</evidence>
<keyword evidence="15" id="KW-0506">mRNA capping</keyword>
<evidence type="ECO:0000256" key="16">
    <source>
        <dbReference type="ARBA" id="ARBA00023268"/>
    </source>
</evidence>
<comment type="subcellular location">
    <subcellularLocation>
        <location evidence="1">Virion</location>
    </subcellularLocation>
</comment>
<protein>
    <recommendedName>
        <fullName evidence="21">Replicase</fullName>
        <ecNumber evidence="19">2.1.1.375</ecNumber>
        <ecNumber evidence="2">2.7.7.48</ecNumber>
        <ecNumber evidence="3">2.7.7.88</ecNumber>
    </recommendedName>
    <alternativeName>
        <fullName evidence="20">Transcriptase</fullName>
    </alternativeName>
</protein>
<evidence type="ECO:0000256" key="15">
    <source>
        <dbReference type="ARBA" id="ARBA00023042"/>
    </source>
</evidence>
<dbReference type="GO" id="GO:0003968">
    <property type="term" value="F:RNA-directed RNA polymerase activity"/>
    <property type="evidence" value="ECO:0007669"/>
    <property type="project" value="UniProtKB-KW"/>
</dbReference>
<evidence type="ECO:0000256" key="20">
    <source>
        <dbReference type="ARBA" id="ARBA00030436"/>
    </source>
</evidence>
<dbReference type="GO" id="GO:0044423">
    <property type="term" value="C:virion component"/>
    <property type="evidence" value="ECO:0007669"/>
    <property type="project" value="UniProtKB-KW"/>
</dbReference>
<keyword evidence="14" id="KW-0693">Viral RNA replication</keyword>
<evidence type="ECO:0000256" key="22">
    <source>
        <dbReference type="ARBA" id="ARBA00047332"/>
    </source>
</evidence>
<keyword evidence="10" id="KW-0547">Nucleotide-binding</keyword>
<sequence length="1935" mass="216907">MEGPEPTLPGPRRNPPLYRKDLHLSSALLGGEVDYVIHNILSGKERQLWEDHREVAEIIKANNIGSYRDLIRLSWRDRKVPSPDETRPTQAIYTRRLKVALQTTNVGLLNWMQRTSQHGTLQSLIPTLGDDLLNHCLTRELLMLFHQSEENRRQILSVAAQEKRRAKVAINGVEFDLIGDLLVYTPSRSNYKIVAPYTALLALTGMTDARFTTLLYARVADYWRKYPGTSLYSECIEFFCKADHDLEALGEDLYGVLKCLPSISIGAVLKHTEVKLESSFLETVIEDLPRSALATWMARPVNSLEEAHVRLEVSGLWKTMGHPFINVSSSVAELRARGTSPAVPTAASAGEDLACFFKKYWCRVYCKKHHCWPPILNPHVLPEALRECYFRGTWDEPAPGSWAYDLWQDVEFKPHLDFDYSIDTSELLSDKAMIHSRSQWGYTYNPTAHKVLYGRSMQRPPKKNQRVILEYLERPEVSLREVISAIERGTMPREWFAMVGVFKECELKRDKGRLFGKLTFEARLYQTATEHNIAEKIFPYIKSQSMTMSEEELKRTILRMSSSLKAYSEHDIIFISVDLSQWCTTWRHESAGPLLRLLDQIFGLNGVYNLTHLFSQAAGVFVQDRFWPPEQAEDGEPKEGPTYIANFLAWLEGLRQKGWTLATLMVIEKTALEYGTQATLLGQGDNQVICLRHPSKKQLAALNMTVQSWAEEFLALLERNMRQLGLILKPKESWISTSLFEYSREYHIGGCPVSRGLKLASKLLSAPNSQIPTFNTVISSLYASGAGLAGADQTPLAAYFITTFLAQSHLGRVMSSEAMEDEKFLVTLLSISRTVGGLPITPFSGFCYRGTLDTLTSNLSVLHTLETAGFGDAVSRLVDLREPSPHKDPLLLVQDPEALPLRTPLQPENYLRNLLSDRLTNYVKNKQLLPLFTDRAKASERILAQDLLSIRPCHPRLANLIYSLSNAGLRQRLIGQFSNTTSLQALLVQEHEGGPRALHDHLAALDRALIYSLEEKRRGRGNGCLADQCGLGSTGPWCSSLAAQSLRRRHWGEYEIVGVTMAAPQEQFLLAPYSELPVEAYPDTLLACVESLEPNAYLTRGRFRPYFGSKTSDKVKKGTLQIVDADKQLVALRKILTLKPWIRSQDCPNLEALLNLLIEEKTSIPLVDLEILKDLRISGKVDHRVGNPTSPKGSMANTLLGFSSHVFITTDTATNQTRGGQDWSICYQTLFLAAISRLELLNRFLVPVQGKWGLWTDCRGCTRPVNDHHFTLDKAPRYPGMPLDRRIQEISAMRSASLPSGNLEGRHGLQVHYGRKMAHHLLSSLSPSSGGNFSNVAPSPDLNITELARMDLSSVLSHARAYLEARSPGSLYALQQSSLLTCQDSLLYIDAVAHSLVIAGRMHAVYQLAGMTPQAEPDDRSRSTPLRSDRLALLTALFCVKSPQDRRFHRDHNYVTPLDSASTVVEMALQAATESGVSQAERLLTELREMTRRHQLLPQTVLSLIPPTFRPQVVADEAICCQTIRNERRALPVCSASLPCETVQLSPPLKFKLLCKQTRPIMHHLNLVCNLGPDPLTTELIWLCKAESLLCSAIAHCQCLVIVEPSSGPLSLAAWHLGPKMLICLASSPIHDSVCLERAINLGPEDHLMDPCEIPYDRTLWIASLVRDKPLPLVHASLYIFATLDLSLLYQMPKGSRALVRLGSLTRLVLKGFECQKMLPCAVSPESATWCLLKRVCLDQSVALERTFLVPGFTAMWNGLRSDLSSLSTEIGQLWLSFNRHCNCLNYVRRVAATLGLSLQSRESAVASLAKSKSVVETAVASVTYESLRSRALETTHWTPPGARRATVCRLLDRWHLLQFLYLYTRGQVSASWAEDYHSTCHCHLAQGRFSLCQLGCSSESEGPPAMYTREVSGLSLLKRWGRVVWPLIPVLDVL</sequence>
<dbReference type="InterPro" id="IPR026890">
    <property type="entry name" value="Mononeg_mRNAcap"/>
</dbReference>
<feature type="domain" description="RdRp catalytic" evidence="25">
    <location>
        <begin position="571"/>
        <end position="750"/>
    </location>
</feature>
<evidence type="ECO:0000256" key="24">
    <source>
        <dbReference type="ARBA" id="ARBA00048548"/>
    </source>
</evidence>
<dbReference type="GO" id="GO:0016787">
    <property type="term" value="F:hydrolase activity"/>
    <property type="evidence" value="ECO:0007669"/>
    <property type="project" value="UniProtKB-KW"/>
</dbReference>
<keyword evidence="8" id="KW-0949">S-adenosyl-L-methionine</keyword>
<evidence type="ECO:0000256" key="11">
    <source>
        <dbReference type="ARBA" id="ARBA00022801"/>
    </source>
</evidence>
<evidence type="ECO:0000256" key="21">
    <source>
        <dbReference type="ARBA" id="ARBA00031012"/>
    </source>
</evidence>
<dbReference type="InterPro" id="IPR014023">
    <property type="entry name" value="Mononeg_RNA_pol_cat"/>
</dbReference>
<keyword evidence="9" id="KW-0548">Nucleotidyltransferase</keyword>
<dbReference type="NCBIfam" id="TIGR04198">
    <property type="entry name" value="paramyx_RNAcap"/>
    <property type="match status" value="1"/>
</dbReference>
<dbReference type="GO" id="GO:0004482">
    <property type="term" value="F:mRNA 5'-cap (guanine-N7-)-methyltransferase activity"/>
    <property type="evidence" value="ECO:0007669"/>
    <property type="project" value="InterPro"/>
</dbReference>
<comment type="catalytic activity">
    <reaction evidence="17">
        <text>a 5'-end triphospho-adenylyl-adenylyl-cytidylyl-adenosine in mRNA + GDP + H(+) = a 5'-end (5'-triphosphoguanosine)-adenylyl-adenylyl-cytidylyl-adenosine in mRNA + diphosphate</text>
        <dbReference type="Rhea" id="RHEA:65436"/>
        <dbReference type="Rhea" id="RHEA-COMP:16797"/>
        <dbReference type="Rhea" id="RHEA-COMP:16799"/>
        <dbReference type="ChEBI" id="CHEBI:15378"/>
        <dbReference type="ChEBI" id="CHEBI:33019"/>
        <dbReference type="ChEBI" id="CHEBI:58189"/>
        <dbReference type="ChEBI" id="CHEBI:156484"/>
        <dbReference type="ChEBI" id="CHEBI:156503"/>
        <dbReference type="EC" id="2.7.7.88"/>
    </reaction>
</comment>
<evidence type="ECO:0000256" key="5">
    <source>
        <dbReference type="ARBA" id="ARBA00022603"/>
    </source>
</evidence>
<accession>A0A9E8IIS4</accession>
<keyword evidence="11" id="KW-0378">Hydrolase</keyword>
<evidence type="ECO:0000256" key="3">
    <source>
        <dbReference type="ARBA" id="ARBA00012582"/>
    </source>
</evidence>
<dbReference type="EC" id="2.1.1.375" evidence="19"/>
<evidence type="ECO:0000256" key="18">
    <source>
        <dbReference type="ARBA" id="ARBA00024499"/>
    </source>
</evidence>
<evidence type="ECO:0000256" key="6">
    <source>
        <dbReference type="ARBA" id="ARBA00022664"/>
    </source>
</evidence>
<comment type="catalytic activity">
    <reaction evidence="18">
        <text>a 5'-end (5'-triphosphoguanosine)-(2'-O-methyladenylyl)-adenylyl-cytidylyl-adenosine in mRNA + S-adenosyl-L-methionine = a 5'-end (N(7)-methyl 5'-triphosphoguanosine)-(2'-O-methyladenylyl)-adenylyl-cytidylyl-adenosine in mRNA + S-adenosyl-L-homocysteine</text>
        <dbReference type="Rhea" id="RHEA:65440"/>
        <dbReference type="Rhea" id="RHEA-COMP:16798"/>
        <dbReference type="Rhea" id="RHEA-COMP:16801"/>
        <dbReference type="ChEBI" id="CHEBI:57856"/>
        <dbReference type="ChEBI" id="CHEBI:59789"/>
        <dbReference type="ChEBI" id="CHEBI:156482"/>
        <dbReference type="ChEBI" id="CHEBI:156483"/>
    </reaction>
</comment>
<evidence type="ECO:0000256" key="9">
    <source>
        <dbReference type="ARBA" id="ARBA00022695"/>
    </source>
</evidence>
<comment type="catalytic activity">
    <reaction evidence="24">
        <text>GTP + H2O = GDP + phosphate + H(+)</text>
        <dbReference type="Rhea" id="RHEA:19669"/>
        <dbReference type="ChEBI" id="CHEBI:15377"/>
        <dbReference type="ChEBI" id="CHEBI:15378"/>
        <dbReference type="ChEBI" id="CHEBI:37565"/>
        <dbReference type="ChEBI" id="CHEBI:43474"/>
        <dbReference type="ChEBI" id="CHEBI:58189"/>
    </reaction>
</comment>
<keyword evidence="12" id="KW-0067">ATP-binding</keyword>
<comment type="catalytic activity">
    <reaction evidence="23">
        <text>a 5'-end (5'-triphosphoguanosine)-adenylyl-adenylyl-cytidylyl-adenosine in mRNA + 2 S-adenosyl-L-methionine = a 5'-end (N(7)-methyl 5'-triphosphoguanosine)-(2'-O-methyladenylyl)-adenylyl-cytidylyl-adenosine in mRNA + 2 S-adenosyl-L-homocysteine + H(+)</text>
        <dbReference type="Rhea" id="RHEA:65376"/>
        <dbReference type="Rhea" id="RHEA-COMP:16797"/>
        <dbReference type="Rhea" id="RHEA-COMP:16798"/>
        <dbReference type="ChEBI" id="CHEBI:15378"/>
        <dbReference type="ChEBI" id="CHEBI:57856"/>
        <dbReference type="ChEBI" id="CHEBI:59789"/>
        <dbReference type="ChEBI" id="CHEBI:156483"/>
        <dbReference type="ChEBI" id="CHEBI:156484"/>
        <dbReference type="EC" id="2.1.1.375"/>
    </reaction>
</comment>
<organism evidence="26">
    <name type="scientific">Nyavirus nyamaniniense</name>
    <dbReference type="NCBI Taxonomy" id="644610"/>
    <lineage>
        <taxon>Viruses</taxon>
        <taxon>Riboviria</taxon>
        <taxon>Orthornavirae</taxon>
        <taxon>Negarnaviricota</taxon>
        <taxon>Haploviricotina</taxon>
        <taxon>Monjiviricetes</taxon>
        <taxon>Mononegavirales</taxon>
        <taxon>Nyamiviridae</taxon>
        <taxon>Nyavirus</taxon>
    </lineage>
</organism>
<dbReference type="InterPro" id="IPR039736">
    <property type="entry name" value="L_poly_C"/>
</dbReference>
<evidence type="ECO:0000256" key="4">
    <source>
        <dbReference type="ARBA" id="ARBA00022484"/>
    </source>
</evidence>
<evidence type="ECO:0000256" key="1">
    <source>
        <dbReference type="ARBA" id="ARBA00004328"/>
    </source>
</evidence>
<keyword evidence="5" id="KW-0489">Methyltransferase</keyword>
<keyword evidence="6" id="KW-0507">mRNA processing</keyword>
<evidence type="ECO:0000256" key="8">
    <source>
        <dbReference type="ARBA" id="ARBA00022691"/>
    </source>
</evidence>
<evidence type="ECO:0000256" key="14">
    <source>
        <dbReference type="ARBA" id="ARBA00022953"/>
    </source>
</evidence>
<evidence type="ECO:0000256" key="10">
    <source>
        <dbReference type="ARBA" id="ARBA00022741"/>
    </source>
</evidence>
<reference evidence="26" key="1">
    <citation type="submission" date="2021-12" db="EMBL/GenBank/DDBJ databases">
        <authorList>
            <person name="Ashraf S."/>
            <person name="Love H."/>
            <person name="Burton C."/>
            <person name="Carmichael S."/>
            <person name="Filipe A.D."/>
            <person name="Roddy S."/>
            <person name="Smollett K."/>
            <person name="Summers S."/>
            <person name="Tong L."/>
            <person name="Richards K.S."/>
            <person name="Thomson E.C."/>
        </authorList>
    </citation>
    <scope>NUCLEOTIDE SEQUENCE</scope>
    <source>
        <strain evidence="26">An2526</strain>
    </source>
</reference>
<dbReference type="EC" id="2.7.7.48" evidence="2"/>
<comment type="catalytic activity">
    <reaction evidence="22">
        <text>a 5'-end (5'-triphosphoguanosine)-adenylyl-adenylyl-cytidylyl-adenosine in mRNA + S-adenosyl-L-methionine = a 5'-end (5'-triphosphoguanosine)-(2'-O-methyladenylyl)-adenylyl-cytidylyl-adenosine in mRNA + S-adenosyl-L-homocysteine + H(+)</text>
        <dbReference type="Rhea" id="RHEA:65380"/>
        <dbReference type="Rhea" id="RHEA-COMP:16797"/>
        <dbReference type="Rhea" id="RHEA-COMP:16801"/>
        <dbReference type="ChEBI" id="CHEBI:15378"/>
        <dbReference type="ChEBI" id="CHEBI:57856"/>
        <dbReference type="ChEBI" id="CHEBI:59789"/>
        <dbReference type="ChEBI" id="CHEBI:156482"/>
        <dbReference type="ChEBI" id="CHEBI:156484"/>
    </reaction>
</comment>
<keyword evidence="16" id="KW-0511">Multifunctional enzyme</keyword>
<keyword evidence="7" id="KW-0808">Transferase</keyword>
<evidence type="ECO:0000256" key="13">
    <source>
        <dbReference type="ARBA" id="ARBA00022844"/>
    </source>
</evidence>
<dbReference type="Pfam" id="PF14318">
    <property type="entry name" value="Mononeg_mRNAcap"/>
    <property type="match status" value="1"/>
</dbReference>
<dbReference type="GO" id="GO:0005524">
    <property type="term" value="F:ATP binding"/>
    <property type="evidence" value="ECO:0007669"/>
    <property type="project" value="UniProtKB-KW"/>
</dbReference>
<evidence type="ECO:0000256" key="17">
    <source>
        <dbReference type="ARBA" id="ARBA00024494"/>
    </source>
</evidence>
<dbReference type="EMBL" id="OL774865">
    <property type="protein sequence ID" value="UZH25306.1"/>
    <property type="molecule type" value="Viral_cRNA"/>
</dbReference>
<evidence type="ECO:0000256" key="23">
    <source>
        <dbReference type="ARBA" id="ARBA00047370"/>
    </source>
</evidence>